<dbReference type="Proteomes" id="UP000814033">
    <property type="component" value="Unassembled WGS sequence"/>
</dbReference>
<sequence>MTVSNGSVYDDDDIDYTDIEEKYRVRFEEGFDNILVIDGVPVVDESRVEKLRTKIAKEFTRKGKSVALKPEDITIPWNNATGKSNGYVFAEFRSAEAANNALNEMNGHPFDVRHTFSINLFTDIEKFVDLDETYVEPEREEYEPKEHLRAWLTDPQGRDQYVTYRGDEVAVRWHGKPSQSEVAYEDHQNLRTELYVSWSPMGTYIATLHPQGIRLWGGPSFQLQARFFHPLVRLIDFSPCENYLVTWSNNDIAVAEGMPQGPRFFSAEDEGNNIAVWDIKTGNLLRTFAAVPEEGKKQMGWPALKWSADDKFVGRVTAGQQISVYELPSMGLQGKRSLKIEGVVDFEWCPHGDKEQEDPAGKGVKKVAENMLAYWTPEVANQPARVTLINFPGRSILRQKNLFNVSEAGFHCKLYWQNQGDFLCVRVDRHTKTKKSIFCNLEIFRVREKDYPVEVVELKDTVTDFSWEPKGERFAIVSSSDPNLGNPGPGITIKTDVSFYQLDHGKNDFKLLRTLAGRTTNTIRWSPRGRNVVLATVGSTSKSELEFWDLDFNLDELSGRREGQAQKEDWAAGIQQLGISDHYGVTDVEWDPSGRYLATAASAWTHTLENGYAIWDFRGQEVERHLLDRFKQFLWRPRPPSLLSKEQKRLVRKNLKEFSRAFDEEDAAEESNVSAELIAHRKRLVDEWNAWRARCKEEVAEELGVGQEPSGRQEEEREEIEVWVEEVIEQTEEVVVD</sequence>
<evidence type="ECO:0000313" key="2">
    <source>
        <dbReference type="Proteomes" id="UP000814033"/>
    </source>
</evidence>
<keyword evidence="2" id="KW-1185">Reference proteome</keyword>
<comment type="caution">
    <text evidence="1">The sequence shown here is derived from an EMBL/GenBank/DDBJ whole genome shotgun (WGS) entry which is preliminary data.</text>
</comment>
<keyword evidence="1" id="KW-0648">Protein biosynthesis</keyword>
<gene>
    <name evidence="1" type="ORF">FA95DRAFT_1484805</name>
</gene>
<organism evidence="1 2">
    <name type="scientific">Auriscalpium vulgare</name>
    <dbReference type="NCBI Taxonomy" id="40419"/>
    <lineage>
        <taxon>Eukaryota</taxon>
        <taxon>Fungi</taxon>
        <taxon>Dikarya</taxon>
        <taxon>Basidiomycota</taxon>
        <taxon>Agaricomycotina</taxon>
        <taxon>Agaricomycetes</taxon>
        <taxon>Russulales</taxon>
        <taxon>Auriscalpiaceae</taxon>
        <taxon>Auriscalpium</taxon>
    </lineage>
</organism>
<accession>A0ACB8S5G7</accession>
<protein>
    <submittedName>
        <fullName evidence="1">Translation initiation factor eIF-3b</fullName>
    </submittedName>
</protein>
<dbReference type="EMBL" id="MU275850">
    <property type="protein sequence ID" value="KAI0051718.1"/>
    <property type="molecule type" value="Genomic_DNA"/>
</dbReference>
<reference evidence="1" key="1">
    <citation type="submission" date="2021-02" db="EMBL/GenBank/DDBJ databases">
        <authorList>
            <consortium name="DOE Joint Genome Institute"/>
            <person name="Ahrendt S."/>
            <person name="Looney B.P."/>
            <person name="Miyauchi S."/>
            <person name="Morin E."/>
            <person name="Drula E."/>
            <person name="Courty P.E."/>
            <person name="Chicoki N."/>
            <person name="Fauchery L."/>
            <person name="Kohler A."/>
            <person name="Kuo A."/>
            <person name="Labutti K."/>
            <person name="Pangilinan J."/>
            <person name="Lipzen A."/>
            <person name="Riley R."/>
            <person name="Andreopoulos W."/>
            <person name="He G."/>
            <person name="Johnson J."/>
            <person name="Barry K.W."/>
            <person name="Grigoriev I.V."/>
            <person name="Nagy L."/>
            <person name="Hibbett D."/>
            <person name="Henrissat B."/>
            <person name="Matheny P.B."/>
            <person name="Labbe J."/>
            <person name="Martin F."/>
        </authorList>
    </citation>
    <scope>NUCLEOTIDE SEQUENCE</scope>
    <source>
        <strain evidence="1">FP105234-sp</strain>
    </source>
</reference>
<name>A0ACB8S5G7_9AGAM</name>
<reference evidence="1" key="2">
    <citation type="journal article" date="2022" name="New Phytol.">
        <title>Evolutionary transition to the ectomycorrhizal habit in the genomes of a hyperdiverse lineage of mushroom-forming fungi.</title>
        <authorList>
            <person name="Looney B."/>
            <person name="Miyauchi S."/>
            <person name="Morin E."/>
            <person name="Drula E."/>
            <person name="Courty P.E."/>
            <person name="Kohler A."/>
            <person name="Kuo A."/>
            <person name="LaButti K."/>
            <person name="Pangilinan J."/>
            <person name="Lipzen A."/>
            <person name="Riley R."/>
            <person name="Andreopoulos W."/>
            <person name="He G."/>
            <person name="Johnson J."/>
            <person name="Nolan M."/>
            <person name="Tritt A."/>
            <person name="Barry K.W."/>
            <person name="Grigoriev I.V."/>
            <person name="Nagy L.G."/>
            <person name="Hibbett D."/>
            <person name="Henrissat B."/>
            <person name="Matheny P.B."/>
            <person name="Labbe J."/>
            <person name="Martin F.M."/>
        </authorList>
    </citation>
    <scope>NUCLEOTIDE SEQUENCE</scope>
    <source>
        <strain evidence="1">FP105234-sp</strain>
    </source>
</reference>
<evidence type="ECO:0000313" key="1">
    <source>
        <dbReference type="EMBL" id="KAI0051718.1"/>
    </source>
</evidence>
<proteinExistence type="predicted"/>
<keyword evidence="1" id="KW-0396">Initiation factor</keyword>